<name>A0A9Y2JQ09_9PSEU</name>
<dbReference type="EC" id="2.7.13.3" evidence="2"/>
<keyword evidence="4" id="KW-0808">Transferase</keyword>
<reference evidence="13 14" key="1">
    <citation type="submission" date="2023-06" db="EMBL/GenBank/DDBJ databases">
        <authorList>
            <person name="Oyuntsetseg B."/>
            <person name="Kim S.B."/>
        </authorList>
    </citation>
    <scope>NUCLEOTIDE SEQUENCE [LARGE SCALE GENOMIC DNA]</scope>
    <source>
        <strain evidence="13 14">4-36</strain>
    </source>
</reference>
<dbReference type="KEGG" id="amog:QRX60_43700"/>
<dbReference type="CDD" id="cd16917">
    <property type="entry name" value="HATPase_UhpB-NarQ-NarX-like"/>
    <property type="match status" value="1"/>
</dbReference>
<keyword evidence="8" id="KW-0902">Two-component regulatory system</keyword>
<accession>A0A9Y2JQ09</accession>
<dbReference type="RefSeq" id="WP_285997350.1">
    <property type="nucleotide sequence ID" value="NZ_CP127295.1"/>
</dbReference>
<evidence type="ECO:0000259" key="11">
    <source>
        <dbReference type="Pfam" id="PF07730"/>
    </source>
</evidence>
<proteinExistence type="predicted"/>
<dbReference type="SUPFAM" id="SSF55874">
    <property type="entry name" value="ATPase domain of HSP90 chaperone/DNA topoisomerase II/histidine kinase"/>
    <property type="match status" value="1"/>
</dbReference>
<dbReference type="PANTHER" id="PTHR24421">
    <property type="entry name" value="NITRATE/NITRITE SENSOR PROTEIN NARX-RELATED"/>
    <property type="match status" value="1"/>
</dbReference>
<dbReference type="InterPro" id="IPR003594">
    <property type="entry name" value="HATPase_dom"/>
</dbReference>
<keyword evidence="9" id="KW-0472">Membrane</keyword>
<dbReference type="Proteomes" id="UP001239397">
    <property type="component" value="Chromosome"/>
</dbReference>
<keyword evidence="5" id="KW-0547">Nucleotide-binding</keyword>
<feature type="transmembrane region" description="Helical" evidence="9">
    <location>
        <begin position="80"/>
        <end position="111"/>
    </location>
</feature>
<evidence type="ECO:0000259" key="12">
    <source>
        <dbReference type="Pfam" id="PF23539"/>
    </source>
</evidence>
<evidence type="ECO:0000313" key="13">
    <source>
        <dbReference type="EMBL" id="WIY00889.1"/>
    </source>
</evidence>
<evidence type="ECO:0000256" key="6">
    <source>
        <dbReference type="ARBA" id="ARBA00022777"/>
    </source>
</evidence>
<keyword evidence="9" id="KW-0812">Transmembrane</keyword>
<evidence type="ECO:0000259" key="10">
    <source>
        <dbReference type="Pfam" id="PF02518"/>
    </source>
</evidence>
<evidence type="ECO:0000256" key="8">
    <source>
        <dbReference type="ARBA" id="ARBA00023012"/>
    </source>
</evidence>
<dbReference type="AlphaFoldDB" id="A0A9Y2JQ09"/>
<dbReference type="InterPro" id="IPR011712">
    <property type="entry name" value="Sig_transdc_His_kin_sub3_dim/P"/>
</dbReference>
<feature type="domain" description="Signal transduction histidine kinase subgroup 3 dimerisation and phosphoacceptor" evidence="11">
    <location>
        <begin position="191"/>
        <end position="254"/>
    </location>
</feature>
<evidence type="ECO:0000256" key="3">
    <source>
        <dbReference type="ARBA" id="ARBA00022553"/>
    </source>
</evidence>
<sequence>MPTTWVRRRLGTIRTWWQACDALVWDRWLAVVFTVLAFVPALASMGAEFGDLPRRPPDLFSLVLVLAQTLPLAVRRTRPVASLAIIAAAFAVHETLAYQPHFGTVTVYLALYSAGAHLERCRVTVAAVATAAHVGLCVALTAVGSPDRLADFLVFYLIFVVFWVLGTFVRHRRSAEVERRRSAAAAATAAERARIARELHDVVTHHVTAIVVQADATQLLVESPDRVVKALAAMGGAGRQALAELRHQLDVLEATGESAPHASVQGTVRDLVERTCTAGQPVELIETGAVCALSVEVSLAVYRVVQEGLTNAVKYAAGQPTEVRTSYRDCQVEVEVTNTAAPVPISVGVRHELAGGRGLAGLRQRVAALGGGLTAGEQPDGRFRLHAVIPIAGGA</sequence>
<keyword evidence="14" id="KW-1185">Reference proteome</keyword>
<gene>
    <name evidence="13" type="ORF">QRX60_43700</name>
</gene>
<keyword evidence="7" id="KW-0067">ATP-binding</keyword>
<evidence type="ECO:0000256" key="9">
    <source>
        <dbReference type="SAM" id="Phobius"/>
    </source>
</evidence>
<dbReference type="GO" id="GO:0005524">
    <property type="term" value="F:ATP binding"/>
    <property type="evidence" value="ECO:0007669"/>
    <property type="project" value="UniProtKB-KW"/>
</dbReference>
<keyword evidence="9" id="KW-1133">Transmembrane helix</keyword>
<organism evidence="13 14">
    <name type="scientific">Amycolatopsis mongoliensis</name>
    <dbReference type="NCBI Taxonomy" id="715475"/>
    <lineage>
        <taxon>Bacteria</taxon>
        <taxon>Bacillati</taxon>
        <taxon>Actinomycetota</taxon>
        <taxon>Actinomycetes</taxon>
        <taxon>Pseudonocardiales</taxon>
        <taxon>Pseudonocardiaceae</taxon>
        <taxon>Amycolatopsis</taxon>
    </lineage>
</organism>
<dbReference type="Pfam" id="PF02518">
    <property type="entry name" value="HATPase_c"/>
    <property type="match status" value="1"/>
</dbReference>
<evidence type="ECO:0000256" key="1">
    <source>
        <dbReference type="ARBA" id="ARBA00000085"/>
    </source>
</evidence>
<evidence type="ECO:0000256" key="7">
    <source>
        <dbReference type="ARBA" id="ARBA00022840"/>
    </source>
</evidence>
<dbReference type="GO" id="GO:0000155">
    <property type="term" value="F:phosphorelay sensor kinase activity"/>
    <property type="evidence" value="ECO:0007669"/>
    <property type="project" value="InterPro"/>
</dbReference>
<dbReference type="GO" id="GO:0046983">
    <property type="term" value="F:protein dimerization activity"/>
    <property type="evidence" value="ECO:0007669"/>
    <property type="project" value="InterPro"/>
</dbReference>
<feature type="domain" description="Histidine kinase/HSP90-like ATPase" evidence="10">
    <location>
        <begin position="298"/>
        <end position="390"/>
    </location>
</feature>
<protein>
    <recommendedName>
        <fullName evidence="2">histidine kinase</fullName>
        <ecNumber evidence="2">2.7.13.3</ecNumber>
    </recommendedName>
</protein>
<dbReference type="Pfam" id="PF07730">
    <property type="entry name" value="HisKA_3"/>
    <property type="match status" value="1"/>
</dbReference>
<feature type="transmembrane region" description="Helical" evidence="9">
    <location>
        <begin position="149"/>
        <end position="169"/>
    </location>
</feature>
<comment type="catalytic activity">
    <reaction evidence="1">
        <text>ATP + protein L-histidine = ADP + protein N-phospho-L-histidine.</text>
        <dbReference type="EC" id="2.7.13.3"/>
    </reaction>
</comment>
<evidence type="ECO:0000256" key="4">
    <source>
        <dbReference type="ARBA" id="ARBA00022679"/>
    </source>
</evidence>
<dbReference type="GO" id="GO:0016020">
    <property type="term" value="C:membrane"/>
    <property type="evidence" value="ECO:0007669"/>
    <property type="project" value="InterPro"/>
</dbReference>
<evidence type="ECO:0000256" key="2">
    <source>
        <dbReference type="ARBA" id="ARBA00012438"/>
    </source>
</evidence>
<dbReference type="InterPro" id="IPR050482">
    <property type="entry name" value="Sensor_HK_TwoCompSys"/>
</dbReference>
<keyword evidence="3" id="KW-0597">Phosphoprotein</keyword>
<dbReference type="Gene3D" id="1.20.5.1930">
    <property type="match status" value="1"/>
</dbReference>
<dbReference type="InterPro" id="IPR055558">
    <property type="entry name" value="DUF7134"/>
</dbReference>
<evidence type="ECO:0000313" key="14">
    <source>
        <dbReference type="Proteomes" id="UP001239397"/>
    </source>
</evidence>
<dbReference type="PANTHER" id="PTHR24421:SF10">
    <property type="entry name" value="NITRATE_NITRITE SENSOR PROTEIN NARQ"/>
    <property type="match status" value="1"/>
</dbReference>
<evidence type="ECO:0000256" key="5">
    <source>
        <dbReference type="ARBA" id="ARBA00022741"/>
    </source>
</evidence>
<dbReference type="Gene3D" id="3.30.565.10">
    <property type="entry name" value="Histidine kinase-like ATPase, C-terminal domain"/>
    <property type="match status" value="1"/>
</dbReference>
<keyword evidence="6 13" id="KW-0418">Kinase</keyword>
<feature type="domain" description="DUF7134" evidence="12">
    <location>
        <begin position="16"/>
        <end position="173"/>
    </location>
</feature>
<feature type="transmembrane region" description="Helical" evidence="9">
    <location>
        <begin position="28"/>
        <end position="47"/>
    </location>
</feature>
<dbReference type="EMBL" id="CP127295">
    <property type="protein sequence ID" value="WIY00889.1"/>
    <property type="molecule type" value="Genomic_DNA"/>
</dbReference>
<dbReference type="InterPro" id="IPR036890">
    <property type="entry name" value="HATPase_C_sf"/>
</dbReference>
<dbReference type="Pfam" id="PF23539">
    <property type="entry name" value="DUF7134"/>
    <property type="match status" value="1"/>
</dbReference>
<feature type="transmembrane region" description="Helical" evidence="9">
    <location>
        <begin position="123"/>
        <end position="143"/>
    </location>
</feature>